<proteinExistence type="predicted"/>
<reference evidence="1" key="1">
    <citation type="journal article" date="2021" name="Proc. Natl. Acad. Sci. U.S.A.">
        <title>A Catalog of Tens of Thousands of Viruses from Human Metagenomes Reveals Hidden Associations with Chronic Diseases.</title>
        <authorList>
            <person name="Tisza M.J."/>
            <person name="Buck C.B."/>
        </authorList>
    </citation>
    <scope>NUCLEOTIDE SEQUENCE</scope>
    <source>
        <strain evidence="1">CtDAq1</strain>
    </source>
</reference>
<accession>A0A8S5QUE5</accession>
<dbReference type="EMBL" id="BK015733">
    <property type="protein sequence ID" value="DAE22459.1"/>
    <property type="molecule type" value="Genomic_DNA"/>
</dbReference>
<sequence>MKNIQQLLAKDKESGEWIHIYPLSFVETVYNGATGERLDNILFHFNCIAVPYKGTIYDTRNSVRKQFRRKGLEISYIMTDGTIKIERYTAMVVDDRSWGDDENWESASNRDIPKGSITSESLSRELLEYLEGVVGQKGDKGDPGDDGEAATISVGTVHTVQPNEEAKVVNSGTPNQAMFDFWIPRGVNGTTPDLEVGNVETLDPGTDARASITGPIEFPKLNLFIPRGDKGDFFFMVLNTNSIFVDAFGIPYPGELHATIRRIDGFGDQSVIPCYYQIDESLDGVDFHTVYRSGSSPEKEMTPFKLPGNDECRRCYMIKAFLDPGFDLAVSVEYIWRVKDGEPNTPQEVIDMLKAYLKESGANQVAFITDEGDLVGGGSYEEFEEAVLNELPNALK</sequence>
<evidence type="ECO:0000313" key="1">
    <source>
        <dbReference type="EMBL" id="DAE22459.1"/>
    </source>
</evidence>
<protein>
    <submittedName>
        <fullName evidence="1">Uncharacterized protein</fullName>
    </submittedName>
</protein>
<organism evidence="1">
    <name type="scientific">CrAss-like virus sp. ctDAq1</name>
    <dbReference type="NCBI Taxonomy" id="2826822"/>
    <lineage>
        <taxon>Viruses</taxon>
        <taxon>Duplodnaviria</taxon>
        <taxon>Heunggongvirae</taxon>
        <taxon>Uroviricota</taxon>
        <taxon>Caudoviricetes</taxon>
        <taxon>Crassvirales</taxon>
    </lineage>
</organism>
<name>A0A8S5QUE5_9CAUD</name>